<evidence type="ECO:0000256" key="1">
    <source>
        <dbReference type="ARBA" id="ARBA00004123"/>
    </source>
</evidence>
<evidence type="ECO:0000256" key="4">
    <source>
        <dbReference type="ARBA" id="ARBA00022771"/>
    </source>
</evidence>
<dbReference type="PROSITE" id="PS01359">
    <property type="entry name" value="ZF_PHD_1"/>
    <property type="match status" value="1"/>
</dbReference>
<evidence type="ECO:0000256" key="3">
    <source>
        <dbReference type="ARBA" id="ARBA00022737"/>
    </source>
</evidence>
<evidence type="ECO:0000256" key="6">
    <source>
        <dbReference type="ARBA" id="ARBA00023242"/>
    </source>
</evidence>
<comment type="caution">
    <text evidence="7">The sequence shown here is derived from an EMBL/GenBank/DDBJ whole genome shotgun (WGS) entry which is preliminary data.</text>
</comment>
<dbReference type="PANTHER" id="PTHR15856:SF51">
    <property type="entry name" value="MBD-R2"/>
    <property type="match status" value="1"/>
</dbReference>
<accession>A0AAN7PX86</accession>
<sequence length="426" mass="48938">MYPVIKLKDLLNKSEGIPKRDDLNLKTLSASTARQTGIKTLLPVVRTSEIKKEKCDDVKIEQDPWSKNSSISKPFKHGLKRKRFVSDTSDSSKFVDKTETDNILPLVQEPQVQPETNPNYIVEGGEVIKIVRMKREEIINCTCGITEEDGLMIQCELCLCWQHAYCNNIERENQVPEKYICYICQNPMRQRSSRKYFHDQDWLKNGTLPVGNYHCKDVEALKRRFDLLKKSHDLSGLLVELSDYMHSLKVKLKVAETKNHQKLYLWSKPWEKLPLPEKSEIKQEDDKLKLNTAENQFDPQTDSSLYSILKTEKNDQKIKEELTNFSKLDFNTLMDNNLDQLSAPAPIIPQPEEAIDSADCKLNLLDHIAHSQSLVEERLNDIEAQVDALDTGGNTMGEDFSRTCQTVQMLLRDLGTLQELSHSNSL</sequence>
<dbReference type="InterPro" id="IPR019786">
    <property type="entry name" value="Zinc_finger_PHD-type_CS"/>
</dbReference>
<evidence type="ECO:0000256" key="2">
    <source>
        <dbReference type="ARBA" id="ARBA00022723"/>
    </source>
</evidence>
<keyword evidence="2" id="KW-0479">Metal-binding</keyword>
<dbReference type="GO" id="GO:0044545">
    <property type="term" value="C:NSL complex"/>
    <property type="evidence" value="ECO:0007669"/>
    <property type="project" value="TreeGrafter"/>
</dbReference>
<organism evidence="7 8">
    <name type="scientific">Aquatica leii</name>
    <dbReference type="NCBI Taxonomy" id="1421715"/>
    <lineage>
        <taxon>Eukaryota</taxon>
        <taxon>Metazoa</taxon>
        <taxon>Ecdysozoa</taxon>
        <taxon>Arthropoda</taxon>
        <taxon>Hexapoda</taxon>
        <taxon>Insecta</taxon>
        <taxon>Pterygota</taxon>
        <taxon>Neoptera</taxon>
        <taxon>Endopterygota</taxon>
        <taxon>Coleoptera</taxon>
        <taxon>Polyphaga</taxon>
        <taxon>Elateriformia</taxon>
        <taxon>Elateroidea</taxon>
        <taxon>Lampyridae</taxon>
        <taxon>Luciolinae</taxon>
        <taxon>Aquatica</taxon>
    </lineage>
</organism>
<comment type="subcellular location">
    <subcellularLocation>
        <location evidence="1">Nucleus</location>
    </subcellularLocation>
</comment>
<protein>
    <recommendedName>
        <fullName evidence="9">PHD finger protein 20</fullName>
    </recommendedName>
</protein>
<dbReference type="Proteomes" id="UP001353858">
    <property type="component" value="Unassembled WGS sequence"/>
</dbReference>
<keyword evidence="4" id="KW-0863">Zinc-finger</keyword>
<keyword evidence="3" id="KW-0677">Repeat</keyword>
<dbReference type="InterPro" id="IPR011011">
    <property type="entry name" value="Znf_FYVE_PHD"/>
</dbReference>
<evidence type="ECO:0000256" key="5">
    <source>
        <dbReference type="ARBA" id="ARBA00022833"/>
    </source>
</evidence>
<dbReference type="SUPFAM" id="SSF57903">
    <property type="entry name" value="FYVE/PHD zinc finger"/>
    <property type="match status" value="1"/>
</dbReference>
<dbReference type="GO" id="GO:0008270">
    <property type="term" value="F:zinc ion binding"/>
    <property type="evidence" value="ECO:0007669"/>
    <property type="project" value="UniProtKB-KW"/>
</dbReference>
<proteinExistence type="predicted"/>
<evidence type="ECO:0008006" key="9">
    <source>
        <dbReference type="Google" id="ProtNLM"/>
    </source>
</evidence>
<keyword evidence="8" id="KW-1185">Reference proteome</keyword>
<evidence type="ECO:0000313" key="8">
    <source>
        <dbReference type="Proteomes" id="UP001353858"/>
    </source>
</evidence>
<dbReference type="PANTHER" id="PTHR15856">
    <property type="entry name" value="PHD FINGER PROTEIN 20-RELATED"/>
    <property type="match status" value="1"/>
</dbReference>
<dbReference type="GO" id="GO:0005634">
    <property type="term" value="C:nucleus"/>
    <property type="evidence" value="ECO:0007669"/>
    <property type="project" value="UniProtKB-SubCell"/>
</dbReference>
<dbReference type="AlphaFoldDB" id="A0AAN7PX86"/>
<keyword evidence="6" id="KW-0539">Nucleus</keyword>
<keyword evidence="5" id="KW-0862">Zinc</keyword>
<dbReference type="Pfam" id="PF20826">
    <property type="entry name" value="PHD_5"/>
    <property type="match status" value="1"/>
</dbReference>
<gene>
    <name evidence="7" type="ORF">RN001_008260</name>
</gene>
<dbReference type="InterPro" id="IPR043449">
    <property type="entry name" value="PHF20-like"/>
</dbReference>
<name>A0AAN7PX86_9COLE</name>
<evidence type="ECO:0000313" key="7">
    <source>
        <dbReference type="EMBL" id="KAK4880114.1"/>
    </source>
</evidence>
<dbReference type="EMBL" id="JARPUR010000003">
    <property type="protein sequence ID" value="KAK4880114.1"/>
    <property type="molecule type" value="Genomic_DNA"/>
</dbReference>
<dbReference type="Gene3D" id="3.30.40.10">
    <property type="entry name" value="Zinc/RING finger domain, C3HC4 (zinc finger)"/>
    <property type="match status" value="1"/>
</dbReference>
<reference evidence="8" key="1">
    <citation type="submission" date="2023-01" db="EMBL/GenBank/DDBJ databases">
        <title>Key to firefly adult light organ development and bioluminescence: homeobox transcription factors regulate luciferase expression and transportation to peroxisome.</title>
        <authorList>
            <person name="Fu X."/>
        </authorList>
    </citation>
    <scope>NUCLEOTIDE SEQUENCE [LARGE SCALE GENOMIC DNA]</scope>
</reference>
<dbReference type="InterPro" id="IPR013083">
    <property type="entry name" value="Znf_RING/FYVE/PHD"/>
</dbReference>
<dbReference type="GO" id="GO:0006357">
    <property type="term" value="P:regulation of transcription by RNA polymerase II"/>
    <property type="evidence" value="ECO:0007669"/>
    <property type="project" value="TreeGrafter"/>
</dbReference>